<evidence type="ECO:0000256" key="9">
    <source>
        <dbReference type="ARBA" id="ARBA00023268"/>
    </source>
</evidence>
<evidence type="ECO:0000256" key="3">
    <source>
        <dbReference type="ARBA" id="ARBA00011738"/>
    </source>
</evidence>
<evidence type="ECO:0000259" key="17">
    <source>
        <dbReference type="Pfam" id="PF01467"/>
    </source>
</evidence>
<dbReference type="GO" id="GO:0005524">
    <property type="term" value="F:ATP binding"/>
    <property type="evidence" value="ECO:0007669"/>
    <property type="project" value="UniProtKB-UniRule"/>
</dbReference>
<dbReference type="Pfam" id="PF00294">
    <property type="entry name" value="PfkB"/>
    <property type="match status" value="1"/>
</dbReference>
<dbReference type="GO" id="GO:0033785">
    <property type="term" value="F:heptose 7-phosphate kinase activity"/>
    <property type="evidence" value="ECO:0007669"/>
    <property type="project" value="UniProtKB-UniRule"/>
</dbReference>
<dbReference type="GO" id="GO:0016773">
    <property type="term" value="F:phosphotransferase activity, alcohol group as acceptor"/>
    <property type="evidence" value="ECO:0007669"/>
    <property type="project" value="InterPro"/>
</dbReference>
<keyword evidence="19" id="KW-1185">Reference proteome</keyword>
<feature type="binding site" evidence="15">
    <location>
        <begin position="194"/>
        <end position="197"/>
    </location>
    <ligand>
        <name>ATP</name>
        <dbReference type="ChEBI" id="CHEBI:30616"/>
    </ligand>
</feature>
<dbReference type="RefSeq" id="WP_059758083.1">
    <property type="nucleotide sequence ID" value="NZ_LDUG01000048.1"/>
</dbReference>
<sequence length="480" mass="51437">MIHPPDFSAARVFVVGDVMLDSYWHGPTLRISPEAPVPIVQVHQQESRVGGAGNVAINAASLGASTRLLGLVGEDEAANQLESLLVEHGIECALQRVAGSKTITKLRVISRHQQIIRLDFEDHFPRWDPATLLDVFKRNAQAADAVIFSDYAKGALRDVQPLIVAARALQLPVIVDPKGTDFEPYRGATVLTPNLSEFEAVAGLCASEDELVRRAERLRQQLNLHALLITRSEHGMTLVAEGQAPIHLPTQAREVFDVTGAGDTVAAIVGAGLAAGLTLIDAVALSNIGAGIVVGKLGTASVTADDLRAALHLNTAPHSASGICTEAELVAQRQRARAQGETVVMTNGCFDILHPGHIEYLEQARALGDKLIVAVNDDDSVRRLKGAAQGVPRPVNSLAHRLRMLSALACVDWVVPFSEDTPERLISRVLPDILVKGGDYRPEQIAGGEQVIQAGGQVQVLDFLPGHSTSKLIQKIRQED</sequence>
<comment type="function">
    <text evidence="1 15">Catalyzes the phosphorylation of D-glycero-D-manno-heptose 7-phosphate at the C-1 position to selectively form D-glycero-beta-D-manno-heptose-1,7-bisphosphate.</text>
</comment>
<dbReference type="PANTHER" id="PTHR46969:SF1">
    <property type="entry name" value="BIFUNCTIONAL PROTEIN HLDE"/>
    <property type="match status" value="1"/>
</dbReference>
<dbReference type="InterPro" id="IPR029056">
    <property type="entry name" value="Ribokinase-like"/>
</dbReference>
<dbReference type="InterPro" id="IPR023030">
    <property type="entry name" value="Bifunc_HldE"/>
</dbReference>
<dbReference type="AlphaFoldDB" id="A0A106BIT4"/>
<evidence type="ECO:0000256" key="14">
    <source>
        <dbReference type="ARBA" id="ARBA00061122"/>
    </source>
</evidence>
<dbReference type="HAMAP" id="MF_01603">
    <property type="entry name" value="HldE"/>
    <property type="match status" value="1"/>
</dbReference>
<evidence type="ECO:0000313" key="19">
    <source>
        <dbReference type="Proteomes" id="UP000064243"/>
    </source>
</evidence>
<dbReference type="SUPFAM" id="SSF52374">
    <property type="entry name" value="Nucleotidylyl transferase"/>
    <property type="match status" value="1"/>
</dbReference>
<comment type="catalytic activity">
    <reaction evidence="11 15">
        <text>D-glycero-beta-D-manno-heptose 1-phosphate + ATP + H(+) = ADP-D-glycero-beta-D-manno-heptose + diphosphate</text>
        <dbReference type="Rhea" id="RHEA:27465"/>
        <dbReference type="ChEBI" id="CHEBI:15378"/>
        <dbReference type="ChEBI" id="CHEBI:30616"/>
        <dbReference type="ChEBI" id="CHEBI:33019"/>
        <dbReference type="ChEBI" id="CHEBI:59967"/>
        <dbReference type="ChEBI" id="CHEBI:61593"/>
        <dbReference type="EC" id="2.7.7.70"/>
    </reaction>
</comment>
<keyword evidence="10 15" id="KW-0119">Carbohydrate metabolism</keyword>
<gene>
    <name evidence="15" type="primary">hldE</name>
    <name evidence="18" type="ORF">ABW22_14080</name>
</gene>
<feature type="region of interest" description="Ribokinase" evidence="15">
    <location>
        <begin position="1"/>
        <end position="317"/>
    </location>
</feature>
<protein>
    <recommendedName>
        <fullName evidence="15">Bifunctional protein HldE</fullName>
    </recommendedName>
    <domain>
        <recommendedName>
            <fullName evidence="15">D-beta-D-heptose 7-phosphate kinase</fullName>
            <ecNumber evidence="15">2.7.1.167</ecNumber>
        </recommendedName>
        <alternativeName>
            <fullName evidence="15">D-beta-D-heptose 7-phosphotransferase</fullName>
        </alternativeName>
        <alternativeName>
            <fullName evidence="15">D-glycero-beta-D-manno-heptose-7-phosphate kinase</fullName>
        </alternativeName>
    </domain>
    <domain>
        <recommendedName>
            <fullName evidence="15">D-beta-D-heptose 1-phosphate adenylyltransferase</fullName>
            <ecNumber evidence="15">2.7.7.70</ecNumber>
        </recommendedName>
        <alternativeName>
            <fullName evidence="15">D-glycero-beta-D-manno-heptose 1-phosphate adenylyltransferase</fullName>
        </alternativeName>
    </domain>
</protein>
<evidence type="ECO:0000256" key="4">
    <source>
        <dbReference type="ARBA" id="ARBA00022679"/>
    </source>
</evidence>
<accession>A0A106BIT4</accession>
<organism evidence="18 19">
    <name type="scientific">Thiobacillus denitrificans</name>
    <dbReference type="NCBI Taxonomy" id="36861"/>
    <lineage>
        <taxon>Bacteria</taxon>
        <taxon>Pseudomonadati</taxon>
        <taxon>Pseudomonadota</taxon>
        <taxon>Betaproteobacteria</taxon>
        <taxon>Nitrosomonadales</taxon>
        <taxon>Thiobacillaceae</taxon>
        <taxon>Thiobacillus</taxon>
    </lineage>
</organism>
<reference evidence="18 19" key="1">
    <citation type="journal article" date="2015" name="Appl. Environ. Microbiol.">
        <title>Aerobic and Anaerobic Thiosulfate Oxidation by a Cold-Adapted, Subglacial Chemoautotroph.</title>
        <authorList>
            <person name="Harrold Z.R."/>
            <person name="Skidmore M.L."/>
            <person name="Hamilton T.L."/>
            <person name="Desch L."/>
            <person name="Amada K."/>
            <person name="van Gelder W."/>
            <person name="Glover K."/>
            <person name="Roden E.E."/>
            <person name="Boyd E.S."/>
        </authorList>
    </citation>
    <scope>NUCLEOTIDE SEQUENCE [LARGE SCALE GENOMIC DNA]</scope>
    <source>
        <strain evidence="18 19">RG</strain>
    </source>
</reference>
<dbReference type="FunFam" id="3.40.1190.20:FF:000002">
    <property type="entry name" value="Bifunctional protein HldE"/>
    <property type="match status" value="1"/>
</dbReference>
<comment type="function">
    <text evidence="2 15">Catalyzes the ADP transfer from ATP to D-glycero-beta-D-manno-heptose 1-phosphate, yielding ADP-D-glycero-beta-D-manno-heptose.</text>
</comment>
<dbReference type="EC" id="2.7.7.70" evidence="15"/>
<dbReference type="InterPro" id="IPR011914">
    <property type="entry name" value="RfaE_dom_II"/>
</dbReference>
<dbReference type="EC" id="2.7.1.167" evidence="15"/>
<evidence type="ECO:0000256" key="12">
    <source>
        <dbReference type="ARBA" id="ARBA00052873"/>
    </source>
</evidence>
<evidence type="ECO:0000256" key="10">
    <source>
        <dbReference type="ARBA" id="ARBA00023277"/>
    </source>
</evidence>
<evidence type="ECO:0000256" key="15">
    <source>
        <dbReference type="HAMAP-Rule" id="MF_01603"/>
    </source>
</evidence>
<dbReference type="OrthoDB" id="9802794at2"/>
<evidence type="ECO:0000259" key="16">
    <source>
        <dbReference type="Pfam" id="PF00294"/>
    </source>
</evidence>
<feature type="active site" evidence="15">
    <location>
        <position position="263"/>
    </location>
</feature>
<keyword evidence="5 15" id="KW-0548">Nucleotidyltransferase</keyword>
<comment type="similarity">
    <text evidence="13 15">In the N-terminal section; belongs to the carbohydrate kinase PfkB family.</text>
</comment>
<dbReference type="Pfam" id="PF01467">
    <property type="entry name" value="CTP_transf_like"/>
    <property type="match status" value="1"/>
</dbReference>
<evidence type="ECO:0000256" key="1">
    <source>
        <dbReference type="ARBA" id="ARBA00002319"/>
    </source>
</evidence>
<dbReference type="UniPathway" id="UPA00356">
    <property type="reaction ID" value="UER00437"/>
</dbReference>
<keyword evidence="9 15" id="KW-0511">Multifunctional enzyme</keyword>
<dbReference type="GO" id="GO:0005829">
    <property type="term" value="C:cytosol"/>
    <property type="evidence" value="ECO:0007669"/>
    <property type="project" value="TreeGrafter"/>
</dbReference>
<evidence type="ECO:0000313" key="18">
    <source>
        <dbReference type="EMBL" id="KVW93276.1"/>
    </source>
</evidence>
<proteinExistence type="inferred from homology"/>
<evidence type="ECO:0000256" key="8">
    <source>
        <dbReference type="ARBA" id="ARBA00022840"/>
    </source>
</evidence>
<evidence type="ECO:0000256" key="2">
    <source>
        <dbReference type="ARBA" id="ARBA00003753"/>
    </source>
</evidence>
<dbReference type="GO" id="GO:0097171">
    <property type="term" value="P:ADP-L-glycero-beta-D-manno-heptose biosynthetic process"/>
    <property type="evidence" value="ECO:0007669"/>
    <property type="project" value="UniProtKB-UniPathway"/>
</dbReference>
<dbReference type="Proteomes" id="UP000064243">
    <property type="component" value="Unassembled WGS sequence"/>
</dbReference>
<dbReference type="SUPFAM" id="SSF53613">
    <property type="entry name" value="Ribokinase-like"/>
    <property type="match status" value="1"/>
</dbReference>
<keyword evidence="4 15" id="KW-0808">Transferase</keyword>
<comment type="caution">
    <text evidence="18">The sequence shown here is derived from an EMBL/GenBank/DDBJ whole genome shotgun (WGS) entry which is preliminary data.</text>
</comment>
<dbReference type="InterPro" id="IPR011611">
    <property type="entry name" value="PfkB_dom"/>
</dbReference>
<keyword evidence="7 15" id="KW-0418">Kinase</keyword>
<comment type="catalytic activity">
    <reaction evidence="12 15">
        <text>D-glycero-beta-D-manno-heptose 7-phosphate + ATP = D-glycero-beta-D-manno-heptose 1,7-bisphosphate + ADP + H(+)</text>
        <dbReference type="Rhea" id="RHEA:27473"/>
        <dbReference type="ChEBI" id="CHEBI:15378"/>
        <dbReference type="ChEBI" id="CHEBI:30616"/>
        <dbReference type="ChEBI" id="CHEBI:60204"/>
        <dbReference type="ChEBI" id="CHEBI:60208"/>
        <dbReference type="ChEBI" id="CHEBI:456216"/>
        <dbReference type="EC" id="2.7.1.167"/>
    </reaction>
</comment>
<comment type="subunit">
    <text evidence="3 15">Homodimer.</text>
</comment>
<evidence type="ECO:0000256" key="5">
    <source>
        <dbReference type="ARBA" id="ARBA00022695"/>
    </source>
</evidence>
<dbReference type="EMBL" id="LDUG01000048">
    <property type="protein sequence ID" value="KVW93276.1"/>
    <property type="molecule type" value="Genomic_DNA"/>
</dbReference>
<dbReference type="PATRIC" id="fig|36861.3.peg.2640"/>
<dbReference type="NCBIfam" id="TIGR02198">
    <property type="entry name" value="rfaE_dom_I"/>
    <property type="match status" value="1"/>
</dbReference>
<evidence type="ECO:0000256" key="13">
    <source>
        <dbReference type="ARBA" id="ARBA00060955"/>
    </source>
</evidence>
<evidence type="ECO:0000256" key="7">
    <source>
        <dbReference type="ARBA" id="ARBA00022777"/>
    </source>
</evidence>
<dbReference type="FunFam" id="3.40.50.620:FF:000028">
    <property type="entry name" value="Bifunctional protein HldE"/>
    <property type="match status" value="1"/>
</dbReference>
<evidence type="ECO:0000256" key="6">
    <source>
        <dbReference type="ARBA" id="ARBA00022741"/>
    </source>
</evidence>
<name>A0A106BIT4_THIDE</name>
<feature type="domain" description="Cytidyltransferase-like" evidence="17">
    <location>
        <begin position="345"/>
        <end position="473"/>
    </location>
</feature>
<dbReference type="Gene3D" id="3.40.1190.20">
    <property type="match status" value="1"/>
</dbReference>
<evidence type="ECO:0000256" key="11">
    <source>
        <dbReference type="ARBA" id="ARBA00047428"/>
    </source>
</evidence>
<dbReference type="InterPro" id="IPR011913">
    <property type="entry name" value="RfaE_dom_I"/>
</dbReference>
<dbReference type="PANTHER" id="PTHR46969">
    <property type="entry name" value="BIFUNCTIONAL PROTEIN HLDE"/>
    <property type="match status" value="1"/>
</dbReference>
<dbReference type="NCBIfam" id="NF008454">
    <property type="entry name" value="PRK11316.1"/>
    <property type="match status" value="1"/>
</dbReference>
<keyword evidence="6 15" id="KW-0547">Nucleotide-binding</keyword>
<comment type="pathway">
    <text evidence="15">Nucleotide-sugar biosynthesis; ADP-L-glycero-beta-D-manno-heptose biosynthesis; ADP-L-glycero-beta-D-manno-heptose from D-glycero-beta-D-manno-heptose 7-phosphate: step 3/4.</text>
</comment>
<dbReference type="CDD" id="cd01172">
    <property type="entry name" value="RfaE_like"/>
    <property type="match status" value="1"/>
</dbReference>
<dbReference type="InterPro" id="IPR014729">
    <property type="entry name" value="Rossmann-like_a/b/a_fold"/>
</dbReference>
<feature type="domain" description="Carbohydrate kinase PfkB" evidence="16">
    <location>
        <begin position="11"/>
        <end position="301"/>
    </location>
</feature>
<comment type="pathway">
    <text evidence="15">Nucleotide-sugar biosynthesis; ADP-L-glycero-beta-D-manno-heptose biosynthesis; ADP-L-glycero-beta-D-manno-heptose from D-glycero-beta-D-manno-heptose 7-phosphate: step 1/4.</text>
</comment>
<feature type="region of interest" description="Cytidylyltransferase" evidence="15">
    <location>
        <begin position="345"/>
        <end position="480"/>
    </location>
</feature>
<dbReference type="NCBIfam" id="TIGR02199">
    <property type="entry name" value="rfaE_dom_II"/>
    <property type="match status" value="1"/>
</dbReference>
<dbReference type="GO" id="GO:0033786">
    <property type="term" value="F:heptose-1-phosphate adenylyltransferase activity"/>
    <property type="evidence" value="ECO:0007669"/>
    <property type="project" value="UniProtKB-UniRule"/>
</dbReference>
<dbReference type="InterPro" id="IPR004821">
    <property type="entry name" value="Cyt_trans-like"/>
</dbReference>
<dbReference type="NCBIfam" id="TIGR00125">
    <property type="entry name" value="cyt_tran_rel"/>
    <property type="match status" value="1"/>
</dbReference>
<keyword evidence="8 15" id="KW-0067">ATP-binding</keyword>
<comment type="similarity">
    <text evidence="14 15">In the C-terminal section; belongs to the cytidylyltransferase family.</text>
</comment>
<dbReference type="Gene3D" id="3.40.50.620">
    <property type="entry name" value="HUPs"/>
    <property type="match status" value="1"/>
</dbReference>